<organism evidence="1 2">
    <name type="scientific">Candidatus Magasanikbacteria bacterium RIFCSPHIGHO2_01_FULL_50_8</name>
    <dbReference type="NCBI Taxonomy" id="1798674"/>
    <lineage>
        <taxon>Bacteria</taxon>
        <taxon>Candidatus Magasanikiibacteriota</taxon>
    </lineage>
</organism>
<sequence>MTFIKNEIKPTQLITNLVPLDFLNRGEVLADVEKILAHGEMQQKLESLLPRSIVQTEFNLNGLLNLHFSSAAESIAAAQILESIAEARWAAGAHEMHCKIDLEMINSFFATAEDVNYEFMPTKLERNCVQGGVVRLLIGFPQGAEEQDRAHTHPGGRIVVAIKQDGEFQTPVKGRARKLSHGSAIIMPARAVHNFSSVGQRGASVPEGLTVNDILSGTVPGTVFLSFHIGFVNIDSPDALMYVSP</sequence>
<dbReference type="AlphaFoldDB" id="A0A1F6LRX3"/>
<dbReference type="Proteomes" id="UP000176329">
    <property type="component" value="Unassembled WGS sequence"/>
</dbReference>
<gene>
    <name evidence="1" type="ORF">A2848_01360</name>
</gene>
<dbReference type="InterPro" id="IPR014710">
    <property type="entry name" value="RmlC-like_jellyroll"/>
</dbReference>
<proteinExistence type="predicted"/>
<evidence type="ECO:0000313" key="1">
    <source>
        <dbReference type="EMBL" id="OGH62106.1"/>
    </source>
</evidence>
<name>A0A1F6LRX3_9BACT</name>
<dbReference type="EMBL" id="MFPV01000020">
    <property type="protein sequence ID" value="OGH62106.1"/>
    <property type="molecule type" value="Genomic_DNA"/>
</dbReference>
<dbReference type="Gene3D" id="2.60.120.10">
    <property type="entry name" value="Jelly Rolls"/>
    <property type="match status" value="1"/>
</dbReference>
<comment type="caution">
    <text evidence="1">The sequence shown here is derived from an EMBL/GenBank/DDBJ whole genome shotgun (WGS) entry which is preliminary data.</text>
</comment>
<protein>
    <submittedName>
        <fullName evidence="1">Uncharacterized protein</fullName>
    </submittedName>
</protein>
<accession>A0A1F6LRX3</accession>
<evidence type="ECO:0000313" key="2">
    <source>
        <dbReference type="Proteomes" id="UP000176329"/>
    </source>
</evidence>
<reference evidence="1 2" key="1">
    <citation type="journal article" date="2016" name="Nat. Commun.">
        <title>Thousands of microbial genomes shed light on interconnected biogeochemical processes in an aquifer system.</title>
        <authorList>
            <person name="Anantharaman K."/>
            <person name="Brown C.T."/>
            <person name="Hug L.A."/>
            <person name="Sharon I."/>
            <person name="Castelle C.J."/>
            <person name="Probst A.J."/>
            <person name="Thomas B.C."/>
            <person name="Singh A."/>
            <person name="Wilkins M.J."/>
            <person name="Karaoz U."/>
            <person name="Brodie E.L."/>
            <person name="Williams K.H."/>
            <person name="Hubbard S.S."/>
            <person name="Banfield J.F."/>
        </authorList>
    </citation>
    <scope>NUCLEOTIDE SEQUENCE [LARGE SCALE GENOMIC DNA]</scope>
</reference>